<evidence type="ECO:0000313" key="2">
    <source>
        <dbReference type="EMBL" id="GAF43565.1"/>
    </source>
</evidence>
<protein>
    <submittedName>
        <fullName evidence="2">Uncharacterized protein</fullName>
    </submittedName>
</protein>
<reference evidence="2 3" key="1">
    <citation type="submission" date="2014-02" db="EMBL/GenBank/DDBJ databases">
        <title>Whole genome shotgun sequence of Rhodococcus wratislaviensis NBRC 100605.</title>
        <authorList>
            <person name="Hosoyama A."/>
            <person name="Tsuchikane K."/>
            <person name="Yoshida I."/>
            <person name="Ohji S."/>
            <person name="Ichikawa N."/>
            <person name="Yamazoe A."/>
            <person name="Fujita N."/>
        </authorList>
    </citation>
    <scope>NUCLEOTIDE SEQUENCE [LARGE SCALE GENOMIC DNA]</scope>
    <source>
        <strain evidence="2 3">NBRC 100605</strain>
    </source>
</reference>
<accession>X0QY87</accession>
<proteinExistence type="predicted"/>
<organism evidence="2 3">
    <name type="scientific">Rhodococcus wratislaviensis NBRC 100605</name>
    <dbReference type="NCBI Taxonomy" id="1219028"/>
    <lineage>
        <taxon>Bacteria</taxon>
        <taxon>Bacillati</taxon>
        <taxon>Actinomycetota</taxon>
        <taxon>Actinomycetes</taxon>
        <taxon>Mycobacteriales</taxon>
        <taxon>Nocardiaceae</taxon>
        <taxon>Rhodococcus</taxon>
    </lineage>
</organism>
<name>X0QY87_RHOWR</name>
<keyword evidence="3" id="KW-1185">Reference proteome</keyword>
<evidence type="ECO:0000256" key="1">
    <source>
        <dbReference type="SAM" id="MobiDB-lite"/>
    </source>
</evidence>
<comment type="caution">
    <text evidence="2">The sequence shown here is derived from an EMBL/GenBank/DDBJ whole genome shotgun (WGS) entry which is preliminary data.</text>
</comment>
<feature type="region of interest" description="Disordered" evidence="1">
    <location>
        <begin position="65"/>
        <end position="91"/>
    </location>
</feature>
<sequence>MRAAENFYRAQKGRRNRMGGRRRRSKFSLTRDAVVAIELRSITGAIERRRTSGTRIRALRVVRTGAAASGPPHSTMKPGAALGGTGLGTRRTAPSAARMALHCDGS</sequence>
<dbReference type="Proteomes" id="UP000019491">
    <property type="component" value="Unassembled WGS sequence"/>
</dbReference>
<dbReference type="AlphaFoldDB" id="X0QY87"/>
<evidence type="ECO:0000313" key="3">
    <source>
        <dbReference type="Proteomes" id="UP000019491"/>
    </source>
</evidence>
<gene>
    <name evidence="2" type="ORF">RW1_007_02300</name>
</gene>
<dbReference type="EMBL" id="BAWF01000007">
    <property type="protein sequence ID" value="GAF43565.1"/>
    <property type="molecule type" value="Genomic_DNA"/>
</dbReference>